<dbReference type="EMBL" id="HM102370">
    <property type="protein sequence ID" value="AEC12511.1"/>
    <property type="molecule type" value="Genomic_DNA"/>
</dbReference>
<organism evidence="2">
    <name type="scientific">Nocardiopsis sp. 25L-1-1c</name>
    <dbReference type="NCBI Taxonomy" id="1009683"/>
    <lineage>
        <taxon>Bacteria</taxon>
        <taxon>Bacillati</taxon>
        <taxon>Actinomycetota</taxon>
        <taxon>Actinomycetes</taxon>
        <taxon>Streptosporangiales</taxon>
        <taxon>Nocardiopsidaceae</taxon>
        <taxon>Nocardiopsis</taxon>
    </lineage>
</organism>
<keyword evidence="2" id="KW-0614">Plasmid</keyword>
<dbReference type="SUPFAM" id="SSF55811">
    <property type="entry name" value="Nudix"/>
    <property type="match status" value="1"/>
</dbReference>
<name>R4HCJ4_9ACTN</name>
<dbReference type="PROSITE" id="PS51462">
    <property type="entry name" value="NUDIX"/>
    <property type="match status" value="1"/>
</dbReference>
<dbReference type="Pfam" id="PF00293">
    <property type="entry name" value="NUDIX"/>
    <property type="match status" value="1"/>
</dbReference>
<geneLocation type="plasmid" evidence="2">
    <name>pNPL1</name>
</geneLocation>
<evidence type="ECO:0000313" key="2">
    <source>
        <dbReference type="EMBL" id="AEC12511.1"/>
    </source>
</evidence>
<protein>
    <submittedName>
        <fullName evidence="2">PNPL.18</fullName>
    </submittedName>
</protein>
<accession>R4HCJ4</accession>
<dbReference type="InterPro" id="IPR015797">
    <property type="entry name" value="NUDIX_hydrolase-like_dom_sf"/>
</dbReference>
<proteinExistence type="predicted"/>
<dbReference type="InterPro" id="IPR000086">
    <property type="entry name" value="NUDIX_hydrolase_dom"/>
</dbReference>
<dbReference type="Gene3D" id="3.90.79.10">
    <property type="entry name" value="Nucleoside Triphosphate Pyrophosphohydrolase"/>
    <property type="match status" value="1"/>
</dbReference>
<evidence type="ECO:0000259" key="1">
    <source>
        <dbReference type="PROSITE" id="PS51462"/>
    </source>
</evidence>
<dbReference type="RefSeq" id="WP_368074126.1">
    <property type="nucleotide sequence ID" value="NZ_HM102370.1"/>
</dbReference>
<reference evidence="2" key="1">
    <citation type="submission" date="2010-04" db="EMBL/GenBank/DDBJ databases">
        <title>Complete nucleotide sequence of Nocardiopsis linear plasmid pNPL1.</title>
        <authorList>
            <person name="Tian X.-L."/>
            <person name="Zhong L."/>
            <person name="Cheng Q.-X."/>
            <person name="Chen Z.-H."/>
            <person name="Zhou M."/>
            <person name="Wang T."/>
            <person name="Fan Y."/>
            <person name="Yang Y."/>
            <person name="Guo P."/>
            <person name="Xia H.-Y."/>
            <person name="Qin Z.-J."/>
        </authorList>
    </citation>
    <scope>NUCLEOTIDE SEQUENCE</scope>
    <source>
        <strain evidence="2">25L-1-1c</strain>
        <plasmid evidence="2">pNPL1</plasmid>
    </source>
</reference>
<dbReference type="CDD" id="cd02883">
    <property type="entry name" value="NUDIX_Hydrolase"/>
    <property type="match status" value="1"/>
</dbReference>
<dbReference type="AlphaFoldDB" id="R4HCJ4"/>
<sequence length="199" mass="21687">MHHRLTPPERDAARCCGSSVGALARRRTADGTAWEYLLIGRAWWPIGWAPVAGHVWDAHTDVLAALVAELREEAGLILVAATLLFEADLGNLCQAPPSKMHGHHWWVYLVDVSGELAPDMAETTGARWVSEDELQRMANATITHALAGHHARDLAPTALEAVWVELMVRAGAITATPEARVAVARLYSTPPDEEWIPTA</sequence>
<feature type="domain" description="Nudix hydrolase" evidence="1">
    <location>
        <begin position="15"/>
        <end position="160"/>
    </location>
</feature>